<evidence type="ECO:0000313" key="2">
    <source>
        <dbReference type="Proteomes" id="UP000308886"/>
    </source>
</evidence>
<keyword evidence="2" id="KW-1185">Reference proteome</keyword>
<reference evidence="1" key="1">
    <citation type="submission" date="2019-04" db="EMBL/GenBank/DDBJ databases">
        <title>Microbes associate with the intestines of laboratory mice.</title>
        <authorList>
            <person name="Navarre W."/>
            <person name="Wong E."/>
            <person name="Huang K."/>
            <person name="Tropini C."/>
            <person name="Ng K."/>
            <person name="Yu B."/>
        </authorList>
    </citation>
    <scope>NUCLEOTIDE SEQUENCE</scope>
    <source>
        <strain evidence="1">NM73_A23</strain>
    </source>
</reference>
<dbReference type="EMBL" id="SRZC01000004">
    <property type="protein sequence ID" value="TGX83379.1"/>
    <property type="molecule type" value="Genomic_DNA"/>
</dbReference>
<dbReference type="Proteomes" id="UP000308886">
    <property type="component" value="Unassembled WGS sequence"/>
</dbReference>
<proteinExistence type="predicted"/>
<organism evidence="1 2">
    <name type="scientific">Palleniella muris</name>
    <dbReference type="NCBI Taxonomy" id="3038145"/>
    <lineage>
        <taxon>Bacteria</taxon>
        <taxon>Pseudomonadati</taxon>
        <taxon>Bacteroidota</taxon>
        <taxon>Bacteroidia</taxon>
        <taxon>Bacteroidales</taxon>
        <taxon>Prevotellaceae</taxon>
        <taxon>Palleniella</taxon>
    </lineage>
</organism>
<gene>
    <name evidence="1" type="ORF">E5358_03760</name>
</gene>
<accession>A0AC61QSP5</accession>
<protein>
    <submittedName>
        <fullName evidence="1">Efflux RND transporter periplasmic adaptor subunit</fullName>
    </submittedName>
</protein>
<sequence length="353" mass="38290">MYMKKTFYIALAVLMGLCSCRRTADKTSMHTVMVTCPESSVASDGGEVSLPGTIKEGQTVQLSFKTSGQIIRLDVKEGDYVRKGQLVATLDAADYRIALDASQAQYSQMKSEVARIKTLYERNSVSKNEYEKAVAGLEQAAADLQAKKNQLRYTSLHSPASGYVQQVDSHIGEMVSAGSSVVTLIDVERMEVEVGLPYKIYQQRDNLTGFKAVVGGKEYPLTKLNVIPKAGSAQQYTMLLALPSDKSLKESSGINVEVRFSVSGDGDSLSEMTVPESAIVYEGSQPGVWVLRQDSTIVRKPIDTGTVIDGRVRVLKGLNGSETIVKAGVNQLHNGEKVRVLQQKSLTNPGGLL</sequence>
<comment type="caution">
    <text evidence="1">The sequence shown here is derived from an EMBL/GenBank/DDBJ whole genome shotgun (WGS) entry which is preliminary data.</text>
</comment>
<name>A0AC61QSP5_9BACT</name>
<evidence type="ECO:0000313" key="1">
    <source>
        <dbReference type="EMBL" id="TGX83379.1"/>
    </source>
</evidence>